<dbReference type="InterPro" id="IPR011333">
    <property type="entry name" value="SKP1/BTB/POZ_sf"/>
</dbReference>
<dbReference type="PROSITE" id="PS50097">
    <property type="entry name" value="BTB"/>
    <property type="match status" value="1"/>
</dbReference>
<dbReference type="Gene3D" id="3.30.710.10">
    <property type="entry name" value="Potassium Channel Kv1.1, Chain A"/>
    <property type="match status" value="1"/>
</dbReference>
<dbReference type="SUPFAM" id="SSF54695">
    <property type="entry name" value="POZ domain"/>
    <property type="match status" value="1"/>
</dbReference>
<dbReference type="Proteomes" id="UP000650467">
    <property type="component" value="Unassembled WGS sequence"/>
</dbReference>
<dbReference type="InterPro" id="IPR000210">
    <property type="entry name" value="BTB/POZ_dom"/>
</dbReference>
<evidence type="ECO:0000256" key="2">
    <source>
        <dbReference type="ARBA" id="ARBA00022737"/>
    </source>
</evidence>
<evidence type="ECO:0000256" key="4">
    <source>
        <dbReference type="SAM" id="MobiDB-lite"/>
    </source>
</evidence>
<dbReference type="InterPro" id="IPR044515">
    <property type="entry name" value="ABTB1"/>
</dbReference>
<dbReference type="PANTHER" id="PTHR46231">
    <property type="entry name" value="ANKYRIN REPEAT AND BTB/POZ DOMAIN-CONTAINING PROTEIN 1"/>
    <property type="match status" value="1"/>
</dbReference>
<dbReference type="CDD" id="cd18186">
    <property type="entry name" value="BTB_POZ_ZBTB_KLHL-like"/>
    <property type="match status" value="1"/>
</dbReference>
<dbReference type="OrthoDB" id="692822at2759"/>
<dbReference type="SMART" id="SM00225">
    <property type="entry name" value="BTB"/>
    <property type="match status" value="1"/>
</dbReference>
<evidence type="ECO:0000256" key="1">
    <source>
        <dbReference type="ARBA" id="ARBA00004906"/>
    </source>
</evidence>
<feature type="domain" description="BTB" evidence="5">
    <location>
        <begin position="375"/>
        <end position="437"/>
    </location>
</feature>
<feature type="compositionally biased region" description="Gly residues" evidence="4">
    <location>
        <begin position="356"/>
        <end position="367"/>
    </location>
</feature>
<evidence type="ECO:0000313" key="7">
    <source>
        <dbReference type="Proteomes" id="UP000650467"/>
    </source>
</evidence>
<comment type="caution">
    <text evidence="6">The sequence shown here is derived from an EMBL/GenBank/DDBJ whole genome shotgun (WGS) entry which is preliminary data.</text>
</comment>
<organism evidence="6 7">
    <name type="scientific">Chlamydomonas incerta</name>
    <dbReference type="NCBI Taxonomy" id="51695"/>
    <lineage>
        <taxon>Eukaryota</taxon>
        <taxon>Viridiplantae</taxon>
        <taxon>Chlorophyta</taxon>
        <taxon>core chlorophytes</taxon>
        <taxon>Chlorophyceae</taxon>
        <taxon>CS clade</taxon>
        <taxon>Chlamydomonadales</taxon>
        <taxon>Chlamydomonadaceae</taxon>
        <taxon>Chlamydomonas</taxon>
    </lineage>
</organism>
<dbReference type="PANTHER" id="PTHR46231:SF1">
    <property type="entry name" value="ANKYRIN REPEAT AND BTB_POZ DOMAIN-CONTAINING PROTEIN 1"/>
    <property type="match status" value="1"/>
</dbReference>
<dbReference type="GO" id="GO:0000151">
    <property type="term" value="C:ubiquitin ligase complex"/>
    <property type="evidence" value="ECO:0007669"/>
    <property type="project" value="TreeGrafter"/>
</dbReference>
<protein>
    <recommendedName>
        <fullName evidence="5">BTB domain-containing protein</fullName>
    </recommendedName>
</protein>
<feature type="region of interest" description="Disordered" evidence="4">
    <location>
        <begin position="347"/>
        <end position="373"/>
    </location>
</feature>
<reference evidence="6" key="1">
    <citation type="journal article" date="2020" name="bioRxiv">
        <title>Comparative genomics of Chlamydomonas.</title>
        <authorList>
            <person name="Craig R.J."/>
            <person name="Hasan A.R."/>
            <person name="Ness R.W."/>
            <person name="Keightley P.D."/>
        </authorList>
    </citation>
    <scope>NUCLEOTIDE SEQUENCE</scope>
    <source>
        <strain evidence="6">SAG 7.73</strain>
    </source>
</reference>
<evidence type="ECO:0000256" key="3">
    <source>
        <dbReference type="ARBA" id="ARBA00023043"/>
    </source>
</evidence>
<dbReference type="GO" id="GO:0005737">
    <property type="term" value="C:cytoplasm"/>
    <property type="evidence" value="ECO:0007669"/>
    <property type="project" value="TreeGrafter"/>
</dbReference>
<proteinExistence type="predicted"/>
<accession>A0A836B1T0</accession>
<keyword evidence="2" id="KW-0677">Repeat</keyword>
<name>A0A836B1T0_CHLIN</name>
<evidence type="ECO:0000259" key="5">
    <source>
        <dbReference type="PROSITE" id="PS50097"/>
    </source>
</evidence>
<dbReference type="AlphaFoldDB" id="A0A836B1T0"/>
<keyword evidence="7" id="KW-1185">Reference proteome</keyword>
<dbReference type="Pfam" id="PF00651">
    <property type="entry name" value="BTB"/>
    <property type="match status" value="1"/>
</dbReference>
<comment type="pathway">
    <text evidence="1">Protein modification; protein ubiquitination.</text>
</comment>
<keyword evidence="3" id="KW-0040">ANK repeat</keyword>
<evidence type="ECO:0000313" key="6">
    <source>
        <dbReference type="EMBL" id="KAG2444833.1"/>
    </source>
</evidence>
<dbReference type="EMBL" id="JAEHOC010000002">
    <property type="protein sequence ID" value="KAG2444833.1"/>
    <property type="molecule type" value="Genomic_DNA"/>
</dbReference>
<gene>
    <name evidence="6" type="ORF">HXX76_001574</name>
</gene>
<sequence length="585" mass="59890">MPYSGTGKYPHYAAYDPCTDLNYLLGPGTGLYSHNVRTGQVAVLLAPPALQQLGMRTARGMAADGKGCLYLAGDWAAPPAAAPPAAAAAGAGGAGGAAAPAAAELIPGHELYPSNGGKQAGLLRVFLPGVWGRTAADAALVALLPPEAGPAAGVAIHHGHTGQKLYLAAEGGVYELVDGAVQLRRLVAGERAPAYTAIAATASGDLLVLHENPERIRGDDYDDASRRHRGWLSRLKMGLQHGPRLSTLTEVKSLALYPYTMHVWRPQVCALPHGWVAVLEPDADCRELQLFRWPGGAALLAPSVPTVLVPILSAAALAERRAALAAALGALLPAGCGSGRPAGAAAAAAEQSDAGSSGGGGGGGGDEGSVWDSHPDVVVRVGGEDFTLHRMILAARSSVLRTLLASVGSTSSGGVVPLPDTFTAPVFRHVVDYIYTGAADDWDADTAIAIADLAHFLDMPCLRVTAQRHLLHCMRPAAFATALRWASGWPLAVARAGGERGSLAEELRGWYVEHQQEVLAQAPRSLAELAQSDGGQLAVQLLQAVADAAAARAAGSGAGAGWALGLGRAGCSRVGVCSGQREAEG</sequence>